<proteinExistence type="predicted"/>
<name>A0A838L891_9SPHN</name>
<dbReference type="RefSeq" id="WP_160365488.1">
    <property type="nucleotide sequence ID" value="NZ_JACEIB010000025.1"/>
</dbReference>
<dbReference type="AlphaFoldDB" id="A0A838L891"/>
<organism evidence="1 2">
    <name type="scientific">Sphingomonas chungangi</name>
    <dbReference type="NCBI Taxonomy" id="2683589"/>
    <lineage>
        <taxon>Bacteria</taxon>
        <taxon>Pseudomonadati</taxon>
        <taxon>Pseudomonadota</taxon>
        <taxon>Alphaproteobacteria</taxon>
        <taxon>Sphingomonadales</taxon>
        <taxon>Sphingomonadaceae</taxon>
        <taxon>Sphingomonas</taxon>
    </lineage>
</organism>
<sequence>MLPDIDLRIDNMLKALEQVVIPALPSGERLARDQVNLVIGHLRMMKDQWRFAVKFEAGSLENMMRLGDELADQVDPIYRQSLADALSVARNTDSDDQKALATAIHDLGSVIDRIILGEDGRLALAPAAFAAIIDYGHRQARRERSWFAATGLDPDRAELPTIAQTMSAAS</sequence>
<evidence type="ECO:0000313" key="1">
    <source>
        <dbReference type="EMBL" id="MBA2935521.1"/>
    </source>
</evidence>
<reference evidence="1 2" key="1">
    <citation type="submission" date="2020-07" db="EMBL/GenBank/DDBJ databases">
        <authorList>
            <person name="Sun Q."/>
        </authorList>
    </citation>
    <scope>NUCLEOTIDE SEQUENCE [LARGE SCALE GENOMIC DNA]</scope>
    <source>
        <strain evidence="1 2">CGMCC 1.13654</strain>
    </source>
</reference>
<keyword evidence="2" id="KW-1185">Reference proteome</keyword>
<dbReference type="EMBL" id="JACEIB010000025">
    <property type="protein sequence ID" value="MBA2935521.1"/>
    <property type="molecule type" value="Genomic_DNA"/>
</dbReference>
<comment type="caution">
    <text evidence="1">The sequence shown here is derived from an EMBL/GenBank/DDBJ whole genome shotgun (WGS) entry which is preliminary data.</text>
</comment>
<dbReference type="Proteomes" id="UP000570166">
    <property type="component" value="Unassembled WGS sequence"/>
</dbReference>
<gene>
    <name evidence="1" type="ORF">HZF05_15650</name>
</gene>
<evidence type="ECO:0000313" key="2">
    <source>
        <dbReference type="Proteomes" id="UP000570166"/>
    </source>
</evidence>
<protein>
    <submittedName>
        <fullName evidence="1">Uncharacterized protein</fullName>
    </submittedName>
</protein>
<accession>A0A838L891</accession>